<evidence type="ECO:0000256" key="1">
    <source>
        <dbReference type="SAM" id="MobiDB-lite"/>
    </source>
</evidence>
<gene>
    <name evidence="2" type="ORF">O181_014894</name>
</gene>
<evidence type="ECO:0000313" key="3">
    <source>
        <dbReference type="Proteomes" id="UP000765509"/>
    </source>
</evidence>
<sequence>MEYSFEEATFNIERDMPMSWFLKQKERLTAIHPYMSETMVHKRILRKCGGDLDHAITSRCIESCSTEYYLNSMEDITTRKQIGRNWYKPPMDNKTSGQPSSRPNEPQERAPFKFHKFQSTSHLANTVQKETRINGIEIKKN</sequence>
<dbReference type="OrthoDB" id="2506710at2759"/>
<protein>
    <submittedName>
        <fullName evidence="2">Uncharacterized protein</fullName>
    </submittedName>
</protein>
<name>A0A9Q3GQA8_9BASI</name>
<dbReference type="Proteomes" id="UP000765509">
    <property type="component" value="Unassembled WGS sequence"/>
</dbReference>
<dbReference type="AlphaFoldDB" id="A0A9Q3GQA8"/>
<keyword evidence="3" id="KW-1185">Reference proteome</keyword>
<feature type="region of interest" description="Disordered" evidence="1">
    <location>
        <begin position="82"/>
        <end position="111"/>
    </location>
</feature>
<proteinExistence type="predicted"/>
<reference evidence="2" key="1">
    <citation type="submission" date="2021-03" db="EMBL/GenBank/DDBJ databases">
        <title>Draft genome sequence of rust myrtle Austropuccinia psidii MF-1, a brazilian biotype.</title>
        <authorList>
            <person name="Quecine M.C."/>
            <person name="Pachon D.M.R."/>
            <person name="Bonatelli M.L."/>
            <person name="Correr F.H."/>
            <person name="Franceschini L.M."/>
            <person name="Leite T.F."/>
            <person name="Margarido G.R.A."/>
            <person name="Almeida C.A."/>
            <person name="Ferrarezi J.A."/>
            <person name="Labate C.A."/>
        </authorList>
    </citation>
    <scope>NUCLEOTIDE SEQUENCE</scope>
    <source>
        <strain evidence="2">MF-1</strain>
    </source>
</reference>
<dbReference type="EMBL" id="AVOT02004013">
    <property type="protein sequence ID" value="MBW0475179.1"/>
    <property type="molecule type" value="Genomic_DNA"/>
</dbReference>
<evidence type="ECO:0000313" key="2">
    <source>
        <dbReference type="EMBL" id="MBW0475179.1"/>
    </source>
</evidence>
<accession>A0A9Q3GQA8</accession>
<comment type="caution">
    <text evidence="2">The sequence shown here is derived from an EMBL/GenBank/DDBJ whole genome shotgun (WGS) entry which is preliminary data.</text>
</comment>
<organism evidence="2 3">
    <name type="scientific">Austropuccinia psidii MF-1</name>
    <dbReference type="NCBI Taxonomy" id="1389203"/>
    <lineage>
        <taxon>Eukaryota</taxon>
        <taxon>Fungi</taxon>
        <taxon>Dikarya</taxon>
        <taxon>Basidiomycota</taxon>
        <taxon>Pucciniomycotina</taxon>
        <taxon>Pucciniomycetes</taxon>
        <taxon>Pucciniales</taxon>
        <taxon>Sphaerophragmiaceae</taxon>
        <taxon>Austropuccinia</taxon>
    </lineage>
</organism>
<feature type="compositionally biased region" description="Polar residues" evidence="1">
    <location>
        <begin position="93"/>
        <end position="104"/>
    </location>
</feature>